<dbReference type="OrthoDB" id="9971174at2759"/>
<organism evidence="1 5">
    <name type="scientific">Didymodactylos carnosus</name>
    <dbReference type="NCBI Taxonomy" id="1234261"/>
    <lineage>
        <taxon>Eukaryota</taxon>
        <taxon>Metazoa</taxon>
        <taxon>Spiralia</taxon>
        <taxon>Gnathifera</taxon>
        <taxon>Rotifera</taxon>
        <taxon>Eurotatoria</taxon>
        <taxon>Bdelloidea</taxon>
        <taxon>Philodinida</taxon>
        <taxon>Philodinidae</taxon>
        <taxon>Didymodactylos</taxon>
    </lineage>
</organism>
<name>A0A814EM86_9BILA</name>
<comment type="caution">
    <text evidence="1">The sequence shown here is derived from an EMBL/GenBank/DDBJ whole genome shotgun (WGS) entry which is preliminary data.</text>
</comment>
<proteinExistence type="predicted"/>
<accession>A0A814EM86</accession>
<reference evidence="1" key="1">
    <citation type="submission" date="2021-02" db="EMBL/GenBank/DDBJ databases">
        <authorList>
            <person name="Nowell W R."/>
        </authorList>
    </citation>
    <scope>NUCLEOTIDE SEQUENCE</scope>
</reference>
<gene>
    <name evidence="1" type="ORF">GPM918_LOCUS12254</name>
    <name evidence="2" type="ORF">OVA965_LOCUS24425</name>
    <name evidence="3" type="ORF">SRO942_LOCUS12255</name>
    <name evidence="4" type="ORF">TMI583_LOCUS25143</name>
</gene>
<evidence type="ECO:0000313" key="2">
    <source>
        <dbReference type="EMBL" id="CAF1210533.1"/>
    </source>
</evidence>
<dbReference type="AlphaFoldDB" id="A0A814EM86"/>
<dbReference type="EMBL" id="CAJNOQ010002657">
    <property type="protein sequence ID" value="CAF0971362.1"/>
    <property type="molecule type" value="Genomic_DNA"/>
</dbReference>
<dbReference type="EMBL" id="CAJNOK010014718">
    <property type="protein sequence ID" value="CAF1210533.1"/>
    <property type="molecule type" value="Genomic_DNA"/>
</dbReference>
<dbReference type="Proteomes" id="UP000677228">
    <property type="component" value="Unassembled WGS sequence"/>
</dbReference>
<dbReference type="EMBL" id="CAJOBA010036250">
    <property type="protein sequence ID" value="CAF4019428.1"/>
    <property type="molecule type" value="Genomic_DNA"/>
</dbReference>
<sequence length="122" mass="13537">MIGTSRRPAASHVYAASIKNRTEEPVQCTVQYTGGNLEKYSETLTVTIDKGGQVYCVGKDYQLEGATNQSKKVIDKILVKKSSDNTEMTLQQPFDGVTGPVEDWEFHIQDKEIISQGPPKDE</sequence>
<evidence type="ECO:0000313" key="1">
    <source>
        <dbReference type="EMBL" id="CAF0971362.1"/>
    </source>
</evidence>
<keyword evidence="5" id="KW-1185">Reference proteome</keyword>
<evidence type="ECO:0000313" key="4">
    <source>
        <dbReference type="EMBL" id="CAF4019428.1"/>
    </source>
</evidence>
<dbReference type="Proteomes" id="UP000682733">
    <property type="component" value="Unassembled WGS sequence"/>
</dbReference>
<dbReference type="Proteomes" id="UP000681722">
    <property type="component" value="Unassembled WGS sequence"/>
</dbReference>
<evidence type="ECO:0000313" key="3">
    <source>
        <dbReference type="EMBL" id="CAF3744388.1"/>
    </source>
</evidence>
<protein>
    <submittedName>
        <fullName evidence="1">Uncharacterized protein</fullName>
    </submittedName>
</protein>
<evidence type="ECO:0000313" key="5">
    <source>
        <dbReference type="Proteomes" id="UP000663829"/>
    </source>
</evidence>
<dbReference type="EMBL" id="CAJOBC010002657">
    <property type="protein sequence ID" value="CAF3744388.1"/>
    <property type="molecule type" value="Genomic_DNA"/>
</dbReference>
<dbReference type="Proteomes" id="UP000663829">
    <property type="component" value="Unassembled WGS sequence"/>
</dbReference>